<name>A0A6P2D124_9BACT</name>
<protein>
    <submittedName>
        <fullName evidence="1">Uncharacterized protein</fullName>
    </submittedName>
</protein>
<dbReference type="AlphaFoldDB" id="A0A6P2D124"/>
<organism evidence="1 2">
    <name type="scientific">Gemmata massiliana</name>
    <dbReference type="NCBI Taxonomy" id="1210884"/>
    <lineage>
        <taxon>Bacteria</taxon>
        <taxon>Pseudomonadati</taxon>
        <taxon>Planctomycetota</taxon>
        <taxon>Planctomycetia</taxon>
        <taxon>Gemmatales</taxon>
        <taxon>Gemmataceae</taxon>
        <taxon>Gemmata</taxon>
    </lineage>
</organism>
<dbReference type="Proteomes" id="UP000464178">
    <property type="component" value="Chromosome"/>
</dbReference>
<sequence length="238" mass="27016">MTTINRVRVESINGPVLTCHIDHVYGSQWQWYLIPSRTLALHFLWESLTPDRTGRAPSGRRIPRARVERMTRSSPLWKELAGRDLVDEHWNRANVGRFISCVGMVDHQHCDEMWANIADERWDADPNLWHTKERPSATCVIAVTSPQWLQHLIPGTEWDSVGYGHDGEVPFAPAWRTSDVLALARGINTDLAFDRMPILADALQEAGCDNDDVLSHLRDPSATHVRGCWALDLILGKE</sequence>
<gene>
    <name evidence="1" type="ORF">SOIL9_46020</name>
</gene>
<reference evidence="1 2" key="1">
    <citation type="submission" date="2019-05" db="EMBL/GenBank/DDBJ databases">
        <authorList>
            <consortium name="Science for Life Laboratories"/>
        </authorList>
    </citation>
    <scope>NUCLEOTIDE SEQUENCE [LARGE SCALE GENOMIC DNA]</scope>
    <source>
        <strain evidence="1">Soil9</strain>
    </source>
</reference>
<accession>A0A6P2D124</accession>
<dbReference type="EMBL" id="LR593886">
    <property type="protein sequence ID" value="VTR93112.1"/>
    <property type="molecule type" value="Genomic_DNA"/>
</dbReference>
<keyword evidence="2" id="KW-1185">Reference proteome</keyword>
<dbReference type="KEGG" id="gms:SOIL9_46020"/>
<proteinExistence type="predicted"/>
<evidence type="ECO:0000313" key="1">
    <source>
        <dbReference type="EMBL" id="VTR93112.1"/>
    </source>
</evidence>
<evidence type="ECO:0000313" key="2">
    <source>
        <dbReference type="Proteomes" id="UP000464178"/>
    </source>
</evidence>